<feature type="transmembrane region" description="Helical" evidence="5">
    <location>
        <begin position="250"/>
        <end position="271"/>
    </location>
</feature>
<evidence type="ECO:0000256" key="2">
    <source>
        <dbReference type="ARBA" id="ARBA00022692"/>
    </source>
</evidence>
<feature type="transmembrane region" description="Helical" evidence="5">
    <location>
        <begin position="396"/>
        <end position="417"/>
    </location>
</feature>
<dbReference type="InterPro" id="IPR036259">
    <property type="entry name" value="MFS_trans_sf"/>
</dbReference>
<evidence type="ECO:0000256" key="4">
    <source>
        <dbReference type="ARBA" id="ARBA00023136"/>
    </source>
</evidence>
<dbReference type="EMBL" id="JAFNEN010000327">
    <property type="protein sequence ID" value="KAG8185674.1"/>
    <property type="molecule type" value="Genomic_DNA"/>
</dbReference>
<evidence type="ECO:0000313" key="9">
    <source>
        <dbReference type="Proteomes" id="UP000827092"/>
    </source>
</evidence>
<dbReference type="AlphaFoldDB" id="A0AAV6UN03"/>
<comment type="caution">
    <text evidence="8">The sequence shown here is derived from an EMBL/GenBank/DDBJ whole genome shotgun (WGS) entry which is preliminary data.</text>
</comment>
<accession>A0AAV6UN03</accession>
<feature type="transmembrane region" description="Helical" evidence="5">
    <location>
        <begin position="424"/>
        <end position="443"/>
    </location>
</feature>
<evidence type="ECO:0000259" key="7">
    <source>
        <dbReference type="PROSITE" id="PS50850"/>
    </source>
</evidence>
<dbReference type="SUPFAM" id="SSF103473">
    <property type="entry name" value="MFS general substrate transporter"/>
    <property type="match status" value="1"/>
</dbReference>
<dbReference type="PROSITE" id="PS50850">
    <property type="entry name" value="MFS"/>
    <property type="match status" value="1"/>
</dbReference>
<dbReference type="Pfam" id="PF00083">
    <property type="entry name" value="Sugar_tr"/>
    <property type="match status" value="1"/>
</dbReference>
<feature type="signal peptide" evidence="6">
    <location>
        <begin position="1"/>
        <end position="23"/>
    </location>
</feature>
<keyword evidence="4 5" id="KW-0472">Membrane</keyword>
<dbReference type="CDD" id="cd17317">
    <property type="entry name" value="MFS_SLC22"/>
    <property type="match status" value="1"/>
</dbReference>
<feature type="chain" id="PRO_5043899524" description="Major facilitator superfamily (MFS) profile domain-containing protein" evidence="6">
    <location>
        <begin position="24"/>
        <end position="552"/>
    </location>
</feature>
<feature type="transmembrane region" description="Helical" evidence="5">
    <location>
        <begin position="222"/>
        <end position="243"/>
    </location>
</feature>
<dbReference type="GO" id="GO:0016020">
    <property type="term" value="C:membrane"/>
    <property type="evidence" value="ECO:0007669"/>
    <property type="project" value="UniProtKB-SubCell"/>
</dbReference>
<feature type="transmembrane region" description="Helical" evidence="5">
    <location>
        <begin position="449"/>
        <end position="472"/>
    </location>
</feature>
<dbReference type="PANTHER" id="PTHR24064">
    <property type="entry name" value="SOLUTE CARRIER FAMILY 22 MEMBER"/>
    <property type="match status" value="1"/>
</dbReference>
<evidence type="ECO:0000256" key="6">
    <source>
        <dbReference type="SAM" id="SignalP"/>
    </source>
</evidence>
<evidence type="ECO:0000256" key="1">
    <source>
        <dbReference type="ARBA" id="ARBA00004141"/>
    </source>
</evidence>
<keyword evidence="6" id="KW-0732">Signal</keyword>
<gene>
    <name evidence="8" type="ORF">JTE90_008944</name>
</gene>
<organism evidence="8 9">
    <name type="scientific">Oedothorax gibbosus</name>
    <dbReference type="NCBI Taxonomy" id="931172"/>
    <lineage>
        <taxon>Eukaryota</taxon>
        <taxon>Metazoa</taxon>
        <taxon>Ecdysozoa</taxon>
        <taxon>Arthropoda</taxon>
        <taxon>Chelicerata</taxon>
        <taxon>Arachnida</taxon>
        <taxon>Araneae</taxon>
        <taxon>Araneomorphae</taxon>
        <taxon>Entelegynae</taxon>
        <taxon>Araneoidea</taxon>
        <taxon>Linyphiidae</taxon>
        <taxon>Erigoninae</taxon>
        <taxon>Oedothorax</taxon>
    </lineage>
</organism>
<dbReference type="Proteomes" id="UP000827092">
    <property type="component" value="Unassembled WGS sequence"/>
</dbReference>
<evidence type="ECO:0000313" key="8">
    <source>
        <dbReference type="EMBL" id="KAG8185674.1"/>
    </source>
</evidence>
<evidence type="ECO:0000256" key="3">
    <source>
        <dbReference type="ARBA" id="ARBA00022989"/>
    </source>
</evidence>
<comment type="subcellular location">
    <subcellularLocation>
        <location evidence="1">Membrane</location>
        <topology evidence="1">Multi-pass membrane protein</topology>
    </subcellularLocation>
</comment>
<dbReference type="Gene3D" id="1.20.1250.20">
    <property type="entry name" value="MFS general substrate transporter like domains"/>
    <property type="match status" value="1"/>
</dbReference>
<name>A0AAV6UN03_9ARAC</name>
<keyword evidence="3 5" id="KW-1133">Transmembrane helix</keyword>
<feature type="transmembrane region" description="Helical" evidence="5">
    <location>
        <begin position="193"/>
        <end position="216"/>
    </location>
</feature>
<keyword evidence="2 5" id="KW-0812">Transmembrane</keyword>
<sequence>MIFSKALNLLEAVFSTFIQVAMSLPDIGKTVPDPKKSDILDLVGGDGPWQRRVFAVIFCCAIPLACHNMGMSFLAPNVDHWCARTPEFANLSVKEWRIIGLPPNDNKCSRYKFIDKYGENGKISNSSIGRTIVKCDSWEYDDSFYYSTIVNEFDLVCDREWLVSMSKSIFIAGYFCTMLVFGHVSDRFGRRTVISICNVIAVISATVSLFSASYFMFGICRFFIAVGVAGVFSTSFVLLMEVIGPEHRSFYGMVVNFGFSLGCVSLPVIAWLTRDWFWMQFVMTVPCYFLLSSWWLLPESPRWLLSRGKTEETVDLLLKIGSINKKTFPDMENQLRKATTKATEVHGVESGTGNIFQLFTAQLRRRTMIICFSWFVISFVYYGLSYNTNDLAGDPFVNFALYAVIEIPAYFFPLFVIRKWGRRNPMAFTLITGGAACLAMYPIPQDPWWISVSVSLFGKFCITCSFAILYIFTVELFPTVLRNIGLGSASMCGRSGSFIAPFMRELGYATHPVVPQLLFGVLAATSGFLGLLLPETNNTTVPDTIEEAGEMS</sequence>
<keyword evidence="9" id="KW-1185">Reference proteome</keyword>
<dbReference type="InterPro" id="IPR005828">
    <property type="entry name" value="MFS_sugar_transport-like"/>
</dbReference>
<feature type="domain" description="Major facilitator superfamily (MFS) profile" evidence="7">
    <location>
        <begin position="122"/>
        <end position="538"/>
    </location>
</feature>
<dbReference type="InterPro" id="IPR020846">
    <property type="entry name" value="MFS_dom"/>
</dbReference>
<reference evidence="8 9" key="1">
    <citation type="journal article" date="2022" name="Nat. Ecol. Evol.">
        <title>A masculinizing supergene underlies an exaggerated male reproductive morph in a spider.</title>
        <authorList>
            <person name="Hendrickx F."/>
            <person name="De Corte Z."/>
            <person name="Sonet G."/>
            <person name="Van Belleghem S.M."/>
            <person name="Kostlbacher S."/>
            <person name="Vangestel C."/>
        </authorList>
    </citation>
    <scope>NUCLEOTIDE SEQUENCE [LARGE SCALE GENOMIC DNA]</scope>
    <source>
        <strain evidence="8">W744_W776</strain>
    </source>
</reference>
<feature type="transmembrane region" description="Helical" evidence="5">
    <location>
        <begin position="277"/>
        <end position="297"/>
    </location>
</feature>
<evidence type="ECO:0000256" key="5">
    <source>
        <dbReference type="SAM" id="Phobius"/>
    </source>
</evidence>
<feature type="transmembrane region" description="Helical" evidence="5">
    <location>
        <begin position="367"/>
        <end position="384"/>
    </location>
</feature>
<dbReference type="GO" id="GO:0022857">
    <property type="term" value="F:transmembrane transporter activity"/>
    <property type="evidence" value="ECO:0007669"/>
    <property type="project" value="InterPro"/>
</dbReference>
<proteinExistence type="predicted"/>
<protein>
    <recommendedName>
        <fullName evidence="7">Major facilitator superfamily (MFS) profile domain-containing protein</fullName>
    </recommendedName>
</protein>
<feature type="transmembrane region" description="Helical" evidence="5">
    <location>
        <begin position="161"/>
        <end position="181"/>
    </location>
</feature>